<dbReference type="Proteomes" id="UP000076580">
    <property type="component" value="Chromosome 02"/>
</dbReference>
<dbReference type="InParanoid" id="A0A151GH94"/>
<dbReference type="STRING" id="98403.A0A151GH94"/>
<keyword evidence="2" id="KW-0812">Transmembrane</keyword>
<protein>
    <recommendedName>
        <fullName evidence="5">Tat pathway signal sequence</fullName>
    </recommendedName>
</protein>
<keyword evidence="2" id="KW-0472">Membrane</keyword>
<dbReference type="GeneID" id="63716136"/>
<dbReference type="GO" id="GO:0043386">
    <property type="term" value="P:mycotoxin biosynthetic process"/>
    <property type="evidence" value="ECO:0007669"/>
    <property type="project" value="InterPro"/>
</dbReference>
<reference evidence="3 4" key="1">
    <citation type="journal article" date="2016" name="Sci. Rep.">
        <title>Insights into Adaptations to a Near-Obligate Nematode Endoparasitic Lifestyle from the Finished Genome of Drechmeria coniospora.</title>
        <authorList>
            <person name="Zhang L."/>
            <person name="Zhou Z."/>
            <person name="Guo Q."/>
            <person name="Fokkens L."/>
            <person name="Miskei M."/>
            <person name="Pocsi I."/>
            <person name="Zhang W."/>
            <person name="Chen M."/>
            <person name="Wang L."/>
            <person name="Sun Y."/>
            <person name="Donzelli B.G."/>
            <person name="Gibson D.M."/>
            <person name="Nelson D.R."/>
            <person name="Luo J.G."/>
            <person name="Rep M."/>
            <person name="Liu H."/>
            <person name="Yang S."/>
            <person name="Wang J."/>
            <person name="Krasnoff S.B."/>
            <person name="Xu Y."/>
            <person name="Molnar I."/>
            <person name="Lin M."/>
        </authorList>
    </citation>
    <scope>NUCLEOTIDE SEQUENCE [LARGE SCALE GENOMIC DNA]</scope>
    <source>
        <strain evidence="3 4">ARSEF 6962</strain>
    </source>
</reference>
<keyword evidence="4" id="KW-1185">Reference proteome</keyword>
<evidence type="ECO:0000313" key="4">
    <source>
        <dbReference type="Proteomes" id="UP000076580"/>
    </source>
</evidence>
<dbReference type="Pfam" id="PF11807">
    <property type="entry name" value="UstYa"/>
    <property type="match status" value="1"/>
</dbReference>
<dbReference type="InterPro" id="IPR021765">
    <property type="entry name" value="UstYa-like"/>
</dbReference>
<sequence length="310" mass="35234">MHHQREGSALLHAEYCSTEEKENGHCQDGTSRRRRHWMLGASVALNVLLLSVLGLGLWTVSRTKCPAAADARHDQKALNGDLKKTSSYSPLLDLVNLEPHAVRFNGRLHDNTSIYRLDPSPEVDKAWDDISAEGFEVITVDEAAVLQSGKSPRLSVKAPESWGLGDGAYLAQVDVFHQIHCLNELRKEIHFDYYYGGDGRLNGTSRPADHLHHKKHCIHMLLQNLMCHADVDIITHNWVHYEHINQPNRPYAEPFADFNLVKQCRNFDALLEWTRKNALDKLAERWHGLEKPEGTEIVQGDGYFWQGVKP</sequence>
<comment type="caution">
    <text evidence="3">The sequence shown here is derived from an EMBL/GenBank/DDBJ whole genome shotgun (WGS) entry which is preliminary data.</text>
</comment>
<evidence type="ECO:0000256" key="1">
    <source>
        <dbReference type="ARBA" id="ARBA00035112"/>
    </source>
</evidence>
<gene>
    <name evidence="3" type="ORF">DCS_03493</name>
</gene>
<dbReference type="AlphaFoldDB" id="A0A151GH94"/>
<dbReference type="EMBL" id="LAYC01000002">
    <property type="protein sequence ID" value="KYK56493.1"/>
    <property type="molecule type" value="Genomic_DNA"/>
</dbReference>
<proteinExistence type="inferred from homology"/>
<accession>A0A151GH94</accession>
<keyword evidence="2" id="KW-1133">Transmembrane helix</keyword>
<dbReference type="PANTHER" id="PTHR33365:SF14">
    <property type="entry name" value="TAT PATHWAY SIGNAL SEQUENCE"/>
    <property type="match status" value="1"/>
</dbReference>
<dbReference type="PANTHER" id="PTHR33365">
    <property type="entry name" value="YALI0B05434P"/>
    <property type="match status" value="1"/>
</dbReference>
<organism evidence="3 4">
    <name type="scientific">Drechmeria coniospora</name>
    <name type="common">Nematophagous fungus</name>
    <name type="synonym">Meria coniospora</name>
    <dbReference type="NCBI Taxonomy" id="98403"/>
    <lineage>
        <taxon>Eukaryota</taxon>
        <taxon>Fungi</taxon>
        <taxon>Dikarya</taxon>
        <taxon>Ascomycota</taxon>
        <taxon>Pezizomycotina</taxon>
        <taxon>Sordariomycetes</taxon>
        <taxon>Hypocreomycetidae</taxon>
        <taxon>Hypocreales</taxon>
        <taxon>Ophiocordycipitaceae</taxon>
        <taxon>Drechmeria</taxon>
    </lineage>
</organism>
<name>A0A151GH94_DRECN</name>
<feature type="transmembrane region" description="Helical" evidence="2">
    <location>
        <begin position="37"/>
        <end position="58"/>
    </location>
</feature>
<evidence type="ECO:0000313" key="3">
    <source>
        <dbReference type="EMBL" id="KYK56493.1"/>
    </source>
</evidence>
<dbReference type="RefSeq" id="XP_040655845.1">
    <property type="nucleotide sequence ID" value="XM_040800812.1"/>
</dbReference>
<evidence type="ECO:0008006" key="5">
    <source>
        <dbReference type="Google" id="ProtNLM"/>
    </source>
</evidence>
<comment type="similarity">
    <text evidence="1">Belongs to the ustYa family.</text>
</comment>
<evidence type="ECO:0000256" key="2">
    <source>
        <dbReference type="SAM" id="Phobius"/>
    </source>
</evidence>